<reference evidence="2 3" key="1">
    <citation type="submission" date="2016-07" db="EMBL/GenBank/DDBJ databases">
        <title>Pervasive Adenine N6-methylation of Active Genes in Fungi.</title>
        <authorList>
            <consortium name="DOE Joint Genome Institute"/>
            <person name="Mondo S.J."/>
            <person name="Dannebaum R.O."/>
            <person name="Kuo R.C."/>
            <person name="Labutti K."/>
            <person name="Haridas S."/>
            <person name="Kuo A."/>
            <person name="Salamov A."/>
            <person name="Ahrendt S.R."/>
            <person name="Lipzen A."/>
            <person name="Sullivan W."/>
            <person name="Andreopoulos W.B."/>
            <person name="Clum A."/>
            <person name="Lindquist E."/>
            <person name="Daum C."/>
            <person name="Ramamoorthy G.K."/>
            <person name="Gryganskyi A."/>
            <person name="Culley D."/>
            <person name="Magnuson J.K."/>
            <person name="James T.Y."/>
            <person name="O'Malley M.A."/>
            <person name="Stajich J.E."/>
            <person name="Spatafora J.W."/>
            <person name="Visel A."/>
            <person name="Grigoriev I.V."/>
        </authorList>
    </citation>
    <scope>NUCLEOTIDE SEQUENCE [LARGE SCALE GENOMIC DNA]</scope>
    <source>
        <strain evidence="2 3">NRRL 3301</strain>
    </source>
</reference>
<feature type="compositionally biased region" description="Low complexity" evidence="1">
    <location>
        <begin position="489"/>
        <end position="508"/>
    </location>
</feature>
<evidence type="ECO:0000256" key="1">
    <source>
        <dbReference type="SAM" id="MobiDB-lite"/>
    </source>
</evidence>
<dbReference type="AlphaFoldDB" id="A0A1X2GWS7"/>
<feature type="non-terminal residue" evidence="2">
    <location>
        <position position="769"/>
    </location>
</feature>
<feature type="compositionally biased region" description="Polar residues" evidence="1">
    <location>
        <begin position="1"/>
        <end position="15"/>
    </location>
</feature>
<evidence type="ECO:0000313" key="3">
    <source>
        <dbReference type="Proteomes" id="UP000242146"/>
    </source>
</evidence>
<evidence type="ECO:0000313" key="2">
    <source>
        <dbReference type="EMBL" id="ORX62540.1"/>
    </source>
</evidence>
<feature type="region of interest" description="Disordered" evidence="1">
    <location>
        <begin position="1"/>
        <end position="56"/>
    </location>
</feature>
<feature type="compositionally biased region" description="Basic and acidic residues" evidence="1">
    <location>
        <begin position="16"/>
        <end position="27"/>
    </location>
</feature>
<gene>
    <name evidence="2" type="ORF">DM01DRAFT_1330667</name>
</gene>
<accession>A0A1X2GWS7</accession>
<feature type="compositionally biased region" description="Polar residues" evidence="1">
    <location>
        <begin position="28"/>
        <end position="49"/>
    </location>
</feature>
<sequence length="769" mass="86236">MTNQSPRLSNRSLIQTKKDAKHGERRLSVQTHDPSPSLTQTHTLQSSCPHSPLSPIAAAQRKPSSSVDYGLLFDAMNDPSMSSDTPPTTTDSLDSMLSYLQKNDQLAQQMDDIEQLENLTFLRVMYIGLAAHEEKRLFLKKLCDGLSGSLFRHQDPSSTASFAAESFREKKHHLLPLSLFFMDDQPPSHLPPAMDSMTMFEDNGVAIVEADFTTQDYDPETVLHYVYSQCLPHFPAYQLDAILQLPPDQQKRPFDGHVFADASPSGIDLCVYFYHDAVQAYRGQVSMDMDLLWKLSALSIPILPILSVSSQTAMPSAPPSQPSPLSPTSPTSPTPPSPSPPLIPLHDSFPHPRLIPQQPRTLDQRRNELALLFCQWRIKMTDISNLVVDQPSFQFRGSNRPSSQQDTMMEQRLGQCWATSSLVPPTPYHVLSLFQFVNIDRSVISKLLRSILHQQKRHQLDLDGDQTPMQLAVPTAAASMQSMASASIHSTSTTPTTSSRITPIAPSTRQPSPPSIQLAAASTYSLIIDKFNQLLDNSSPFAKATAKQPRSMYARIGVVCLLLMYLLRLLLVTTYQPSYRASLIIMDHHSSQRMVSILVNTYDDHNQPRWVPEPPKVRTNLPMSSHSSYLQAPAPVSSWRKDPQDVTHFMLSALPNKTASTPFVLGHYYYALVLPSCSALDPNLDYVIHIQPTAAIPPRHIQGSPYHLPKDLLCPQDDRFSAVSDDNNPWHIVTMVNTLHVYWNVYVLRMPDLFVYITELQQDDDEEMV</sequence>
<feature type="region of interest" description="Disordered" evidence="1">
    <location>
        <begin position="489"/>
        <end position="514"/>
    </location>
</feature>
<dbReference type="OrthoDB" id="2258835at2759"/>
<dbReference type="EMBL" id="MCGT01000001">
    <property type="protein sequence ID" value="ORX62540.1"/>
    <property type="molecule type" value="Genomic_DNA"/>
</dbReference>
<proteinExistence type="predicted"/>
<protein>
    <submittedName>
        <fullName evidence="2">Uncharacterized protein</fullName>
    </submittedName>
</protein>
<comment type="caution">
    <text evidence="2">The sequence shown here is derived from an EMBL/GenBank/DDBJ whole genome shotgun (WGS) entry which is preliminary data.</text>
</comment>
<organism evidence="2 3">
    <name type="scientific">Hesseltinella vesiculosa</name>
    <dbReference type="NCBI Taxonomy" id="101127"/>
    <lineage>
        <taxon>Eukaryota</taxon>
        <taxon>Fungi</taxon>
        <taxon>Fungi incertae sedis</taxon>
        <taxon>Mucoromycota</taxon>
        <taxon>Mucoromycotina</taxon>
        <taxon>Mucoromycetes</taxon>
        <taxon>Mucorales</taxon>
        <taxon>Cunninghamellaceae</taxon>
        <taxon>Hesseltinella</taxon>
    </lineage>
</organism>
<keyword evidence="3" id="KW-1185">Reference proteome</keyword>
<feature type="compositionally biased region" description="Pro residues" evidence="1">
    <location>
        <begin position="316"/>
        <end position="343"/>
    </location>
</feature>
<dbReference type="Proteomes" id="UP000242146">
    <property type="component" value="Unassembled WGS sequence"/>
</dbReference>
<feature type="region of interest" description="Disordered" evidence="1">
    <location>
        <begin position="311"/>
        <end position="361"/>
    </location>
</feature>
<name>A0A1X2GWS7_9FUNG</name>